<name>A0A3G5AGE8_9VIRU</name>
<protein>
    <submittedName>
        <fullName evidence="1">Uncharacterized protein</fullName>
    </submittedName>
</protein>
<reference evidence="1" key="1">
    <citation type="submission" date="2018-10" db="EMBL/GenBank/DDBJ databases">
        <title>Hidden diversity of soil giant viruses.</title>
        <authorList>
            <person name="Schulz F."/>
            <person name="Alteio L."/>
            <person name="Goudeau D."/>
            <person name="Ryan E.M."/>
            <person name="Malmstrom R.R."/>
            <person name="Blanchard J."/>
            <person name="Woyke T."/>
        </authorList>
    </citation>
    <scope>NUCLEOTIDE SEQUENCE</scope>
    <source>
        <strain evidence="1">HYV1</strain>
    </source>
</reference>
<proteinExistence type="predicted"/>
<dbReference type="EMBL" id="MK072408">
    <property type="protein sequence ID" value="AYV84469.1"/>
    <property type="molecule type" value="Genomic_DNA"/>
</dbReference>
<sequence>MALITHSIPVDGLARDFKFEYTADKKATLSPGLDALVIVEYDEKLTHFTIHTKSISMLWLGEKFTDFYGKGKFGGGGIDHYGIFTFPGKLTQLFQK</sequence>
<accession>A0A3G5AGE8</accession>
<organism evidence="1">
    <name type="scientific">Hyperionvirus sp</name>
    <dbReference type="NCBI Taxonomy" id="2487770"/>
    <lineage>
        <taxon>Viruses</taxon>
        <taxon>Varidnaviria</taxon>
        <taxon>Bamfordvirae</taxon>
        <taxon>Nucleocytoviricota</taxon>
        <taxon>Megaviricetes</taxon>
        <taxon>Imitervirales</taxon>
        <taxon>Mimiviridae</taxon>
        <taxon>Klosneuvirinae</taxon>
    </lineage>
</organism>
<evidence type="ECO:0000313" key="1">
    <source>
        <dbReference type="EMBL" id="AYV84469.1"/>
    </source>
</evidence>
<gene>
    <name evidence="1" type="ORF">Hyperionvirus26_24</name>
</gene>